<evidence type="ECO:0000313" key="2">
    <source>
        <dbReference type="Proteomes" id="UP000192783"/>
    </source>
</evidence>
<sequence>MFGGYTSGPRVVAAETAPEETLAENGKIIRRRRGLSGDFMMDGAETRSHFLHAYFREQDQKRGVYAVTAVGEFVPCSLTYLEHGMTHFLSRYPAARKFLFLDAGSGDGRVVFLLSVVFGLRAVGVEYDEQLHVRAMDNMASILRRYPASPPPTLLCGDFLDESLYRNHGLRFADFHVVFNYANNHTQLAEKVMRDGGQGAYFLLYTPRPTGERFPSLQDVSSLCLAPEPRTATGPYLQIYRRVPTESGSA</sequence>
<organism evidence="1 2">
    <name type="scientific">Desulfacinum hydrothermale DSM 13146</name>
    <dbReference type="NCBI Taxonomy" id="1121390"/>
    <lineage>
        <taxon>Bacteria</taxon>
        <taxon>Pseudomonadati</taxon>
        <taxon>Thermodesulfobacteriota</taxon>
        <taxon>Syntrophobacteria</taxon>
        <taxon>Syntrophobacterales</taxon>
        <taxon>Syntrophobacteraceae</taxon>
        <taxon>Desulfacinum</taxon>
    </lineage>
</organism>
<dbReference type="EMBL" id="FWXF01000009">
    <property type="protein sequence ID" value="SMC23938.1"/>
    <property type="molecule type" value="Genomic_DNA"/>
</dbReference>
<proteinExistence type="predicted"/>
<dbReference type="InterPro" id="IPR029063">
    <property type="entry name" value="SAM-dependent_MTases_sf"/>
</dbReference>
<reference evidence="1 2" key="1">
    <citation type="submission" date="2017-04" db="EMBL/GenBank/DDBJ databases">
        <authorList>
            <person name="Afonso C.L."/>
            <person name="Miller P.J."/>
            <person name="Scott M.A."/>
            <person name="Spackman E."/>
            <person name="Goraichik I."/>
            <person name="Dimitrov K.M."/>
            <person name="Suarez D.L."/>
            <person name="Swayne D.E."/>
        </authorList>
    </citation>
    <scope>NUCLEOTIDE SEQUENCE [LARGE SCALE GENOMIC DNA]</scope>
    <source>
        <strain evidence="1 2">DSM 13146</strain>
    </source>
</reference>
<dbReference type="AlphaFoldDB" id="A0A1W1XKB3"/>
<gene>
    <name evidence="1" type="ORF">SAMN02746041_01875</name>
</gene>
<dbReference type="SUPFAM" id="SSF53335">
    <property type="entry name" value="S-adenosyl-L-methionine-dependent methyltransferases"/>
    <property type="match status" value="1"/>
</dbReference>
<accession>A0A1W1XKB3</accession>
<name>A0A1W1XKB3_9BACT</name>
<keyword evidence="2" id="KW-1185">Reference proteome</keyword>
<dbReference type="Proteomes" id="UP000192783">
    <property type="component" value="Unassembled WGS sequence"/>
</dbReference>
<dbReference type="STRING" id="1121390.SAMN02746041_01875"/>
<dbReference type="Gene3D" id="3.40.50.150">
    <property type="entry name" value="Vaccinia Virus protein VP39"/>
    <property type="match status" value="1"/>
</dbReference>
<protein>
    <recommendedName>
        <fullName evidence="3">Methyltransferase domain-containing protein</fullName>
    </recommendedName>
</protein>
<evidence type="ECO:0000313" key="1">
    <source>
        <dbReference type="EMBL" id="SMC23938.1"/>
    </source>
</evidence>
<dbReference type="OrthoDB" id="5512768at2"/>
<evidence type="ECO:0008006" key="3">
    <source>
        <dbReference type="Google" id="ProtNLM"/>
    </source>
</evidence>